<reference evidence="1 2" key="1">
    <citation type="journal article" date="2012" name="BMC Genomics">
        <title>Genomic basis of broad host range and environmental adaptability of Rhizobium tropici CIAT 899 and Rhizobium sp. PRF 81 which are used in inoculants for common bean (Phaseolus vulgaris L.).</title>
        <authorList>
            <person name="Ormeno-Orrillo E."/>
            <person name="Menna P."/>
            <person name="Almeida L.G."/>
            <person name="Ollero F.J."/>
            <person name="Nicolas M.F."/>
            <person name="Pains Rodrigues E."/>
            <person name="Shigueyoshi Nakatani A."/>
            <person name="Silva Batista J.S."/>
            <person name="Oliveira Chueire L.M."/>
            <person name="Souza R.C."/>
            <person name="Ribeiro Vasconcelos A.T."/>
            <person name="Megias M."/>
            <person name="Hungria M."/>
            <person name="Martinez-Romero E."/>
        </authorList>
    </citation>
    <scope>NUCLEOTIDE SEQUENCE [LARGE SCALE GENOMIC DNA]</scope>
    <source>
        <strain evidence="1 2">PRF 81</strain>
    </source>
</reference>
<keyword evidence="2" id="KW-1185">Reference proteome</keyword>
<sequence length="108" mass="12353">MAKTQGNRLFRKRSLRLRLFDEVLTPRGGRGGEELDRFSTRYFRSIRQNFQRPKMKSPQGARICGFSANSHGQIRYLLPPKTITYRYALLIGSDCPSTAPSRVTEAMA</sequence>
<name>N6V6I3_9HYPH</name>
<accession>N6V6I3</accession>
<evidence type="ECO:0000313" key="1">
    <source>
        <dbReference type="EMBL" id="ENN86622.1"/>
    </source>
</evidence>
<proteinExistence type="predicted"/>
<dbReference type="EMBL" id="AQHN01000065">
    <property type="protein sequence ID" value="ENN86622.1"/>
    <property type="molecule type" value="Genomic_DNA"/>
</dbReference>
<gene>
    <name evidence="1" type="ORF">RHSP_83503</name>
</gene>
<protein>
    <submittedName>
        <fullName evidence="1">Uncharacterized protein</fullName>
    </submittedName>
</protein>
<dbReference type="AlphaFoldDB" id="N6V6I3"/>
<comment type="caution">
    <text evidence="1">The sequence shown here is derived from an EMBL/GenBank/DDBJ whole genome shotgun (WGS) entry which is preliminary data.</text>
</comment>
<dbReference type="Proteomes" id="UP000012429">
    <property type="component" value="Unassembled WGS sequence"/>
</dbReference>
<organism evidence="1 2">
    <name type="scientific">Rhizobium freirei PRF 81</name>
    <dbReference type="NCBI Taxonomy" id="363754"/>
    <lineage>
        <taxon>Bacteria</taxon>
        <taxon>Pseudomonadati</taxon>
        <taxon>Pseudomonadota</taxon>
        <taxon>Alphaproteobacteria</taxon>
        <taxon>Hyphomicrobiales</taxon>
        <taxon>Rhizobiaceae</taxon>
        <taxon>Rhizobium/Agrobacterium group</taxon>
        <taxon>Rhizobium</taxon>
    </lineage>
</organism>
<evidence type="ECO:0000313" key="2">
    <source>
        <dbReference type="Proteomes" id="UP000012429"/>
    </source>
</evidence>
<dbReference type="OrthoDB" id="8392195at2"/>